<evidence type="ECO:0000313" key="1">
    <source>
        <dbReference type="EMBL" id="GAJ30401.1"/>
    </source>
</evidence>
<dbReference type="RefSeq" id="WP_132127003.1">
    <property type="nucleotide sequence ID" value="NZ_BAND01000131.1"/>
</dbReference>
<reference evidence="1 2" key="2">
    <citation type="journal article" date="2014" name="FEMS Microbiol. Lett.">
        <title>Draft genomic DNA sequence of the facultatively methylotrophic bacterium Acidomonas methanolica type strain MB58.</title>
        <authorList>
            <person name="Higashiura N."/>
            <person name="Hadano H."/>
            <person name="Hirakawa H."/>
            <person name="Matsutani M."/>
            <person name="Takabe S."/>
            <person name="Matsushita K."/>
            <person name="Azuma Y."/>
        </authorList>
    </citation>
    <scope>NUCLEOTIDE SEQUENCE [LARGE SCALE GENOMIC DNA]</scope>
    <source>
        <strain evidence="1 2">MB58</strain>
    </source>
</reference>
<dbReference type="Proteomes" id="UP000019760">
    <property type="component" value="Unassembled WGS sequence"/>
</dbReference>
<name>A0A023D9B2_ACIMT</name>
<accession>A0A023D9B2</accession>
<comment type="caution">
    <text evidence="1">The sequence shown here is derived from an EMBL/GenBank/DDBJ whole genome shotgun (WGS) entry which is preliminary data.</text>
</comment>
<keyword evidence="2" id="KW-1185">Reference proteome</keyword>
<organism evidence="1 2">
    <name type="scientific">Acidomonas methanolica NBRC 104435</name>
    <dbReference type="NCBI Taxonomy" id="1231351"/>
    <lineage>
        <taxon>Bacteria</taxon>
        <taxon>Pseudomonadati</taxon>
        <taxon>Pseudomonadota</taxon>
        <taxon>Alphaproteobacteria</taxon>
        <taxon>Acetobacterales</taxon>
        <taxon>Acetobacteraceae</taxon>
        <taxon>Acidomonas</taxon>
    </lineage>
</organism>
<dbReference type="EMBL" id="BAND01000131">
    <property type="protein sequence ID" value="GAJ30401.1"/>
    <property type="molecule type" value="Genomic_DNA"/>
</dbReference>
<dbReference type="AlphaFoldDB" id="A0A023D9B2"/>
<evidence type="ECO:0000313" key="2">
    <source>
        <dbReference type="Proteomes" id="UP000019760"/>
    </source>
</evidence>
<proteinExistence type="predicted"/>
<sequence length="112" mass="12547">MNMTEDMRGSAKNMTVNMFKSALLVTIFALCRISIVAKAQVIVTDPKTEVSTDLGYLEAAKSYLQQGEQYYMQGEQYYEQLEQAAQEIQNAKGLDNIASLGGRITGFRYFPT</sequence>
<reference evidence="2" key="1">
    <citation type="journal article" date="2014" name="FEMS Microbiol. Lett.">
        <title>Draft Genomic DNA Sequence of the Facultatively Methylotrophic Bacterium Acidomonas methanolica type strain MB58.</title>
        <authorList>
            <person name="Higashiura N."/>
            <person name="Hadano H."/>
            <person name="Hirakawa H."/>
            <person name="Matsutani M."/>
            <person name="Takabe S."/>
            <person name="Matsushita K."/>
            <person name="Azuma Y."/>
        </authorList>
    </citation>
    <scope>NUCLEOTIDE SEQUENCE [LARGE SCALE GENOMIC DNA]</scope>
    <source>
        <strain evidence="2">MB58</strain>
    </source>
</reference>
<protein>
    <submittedName>
        <fullName evidence="1">Uncharacterized protein</fullName>
    </submittedName>
</protein>
<dbReference type="OrthoDB" id="7283000at2"/>
<gene>
    <name evidence="1" type="ORF">Amme_132_003</name>
</gene>